<dbReference type="InterPro" id="IPR017452">
    <property type="entry name" value="GPCR_Rhodpsn_7TM"/>
</dbReference>
<dbReference type="Gene3D" id="1.20.1070.10">
    <property type="entry name" value="Rhodopsin 7-helix transmembrane proteins"/>
    <property type="match status" value="1"/>
</dbReference>
<keyword evidence="13" id="KW-1185">Reference proteome</keyword>
<dbReference type="GO" id="GO:0005886">
    <property type="term" value="C:plasma membrane"/>
    <property type="evidence" value="ECO:0007669"/>
    <property type="project" value="UniProtKB-SubCell"/>
</dbReference>
<proteinExistence type="predicted"/>
<dbReference type="GO" id="GO:0008528">
    <property type="term" value="F:G protein-coupled peptide receptor activity"/>
    <property type="evidence" value="ECO:0007669"/>
    <property type="project" value="TreeGrafter"/>
</dbReference>
<feature type="region of interest" description="Disordered" evidence="9">
    <location>
        <begin position="310"/>
        <end position="334"/>
    </location>
</feature>
<evidence type="ECO:0000256" key="2">
    <source>
        <dbReference type="ARBA" id="ARBA00022475"/>
    </source>
</evidence>
<dbReference type="PANTHER" id="PTHR24230:SF0">
    <property type="entry name" value="G-PROTEIN COUPLED RECEPTORS FAMILY 1 PROFILE DOMAIN-CONTAINING PROTEIN"/>
    <property type="match status" value="1"/>
</dbReference>
<dbReference type="AlphaFoldDB" id="A0A913ZRA3"/>
<evidence type="ECO:0000256" key="6">
    <source>
        <dbReference type="ARBA" id="ARBA00023136"/>
    </source>
</evidence>
<organism evidence="12 13">
    <name type="scientific">Patiria miniata</name>
    <name type="common">Bat star</name>
    <name type="synonym">Asterina miniata</name>
    <dbReference type="NCBI Taxonomy" id="46514"/>
    <lineage>
        <taxon>Eukaryota</taxon>
        <taxon>Metazoa</taxon>
        <taxon>Echinodermata</taxon>
        <taxon>Eleutherozoa</taxon>
        <taxon>Asterozoa</taxon>
        <taxon>Asteroidea</taxon>
        <taxon>Valvatacea</taxon>
        <taxon>Valvatida</taxon>
        <taxon>Asterinidae</taxon>
        <taxon>Patiria</taxon>
    </lineage>
</organism>
<reference evidence="12" key="1">
    <citation type="submission" date="2022-11" db="UniProtKB">
        <authorList>
            <consortium name="EnsemblMetazoa"/>
        </authorList>
    </citation>
    <scope>IDENTIFICATION</scope>
</reference>
<evidence type="ECO:0000313" key="12">
    <source>
        <dbReference type="EnsemblMetazoa" id="XP_038053919.1"/>
    </source>
</evidence>
<dbReference type="EnsemblMetazoa" id="XM_038197991.1">
    <property type="protein sequence ID" value="XP_038053919.1"/>
    <property type="gene ID" value="LOC119726336"/>
</dbReference>
<keyword evidence="5" id="KW-0297">G-protein coupled receptor</keyword>
<comment type="subcellular location">
    <subcellularLocation>
        <location evidence="1">Cell membrane</location>
        <topology evidence="1">Multi-pass membrane protein</topology>
    </subcellularLocation>
</comment>
<sequence length="418" mass="46093">MENTSLLNSTSAFENTDSYSGLSDTAGNIFQLIVQSIAILFGTPGNCLILRVYWTKTLKTSTHVLIMALAWADLTVCVLAVHRIYDKVAEMAGYEVPQFTFIIWALGTTAIGTSIMMTAVIAADRYDCICRSHRRFFTHKRGKIAAGAAFVFSLVINIPAIIPRTSASEQSLELLQLAFQAICFVVALVMIALCYGKVYTTIKKHTKVDVKNATQDCGVSRLAEDCSTRLQDSVLKNVEQNIPAVAFMSTAFIKKPCPSTDTDFSTMAQSKGASSHEINESTVEKSGKKWATHPQATLTKHVLVSQTTESCRVNGTTDPRPHQGAGRPKPKPDAAVLQRKTTRMLFITSVVFLLTWLPYWIRAAGTFASYSDPVFHVILDNLSNTLFVNNAVNPLIYGLANRRFRKDCKAVLSKIKIF</sequence>
<feature type="transmembrane region" description="Helical" evidence="10">
    <location>
        <begin position="101"/>
        <end position="123"/>
    </location>
</feature>
<dbReference type="OMA" id="MITACIT"/>
<dbReference type="PROSITE" id="PS50262">
    <property type="entry name" value="G_PROTEIN_RECEP_F1_2"/>
    <property type="match status" value="1"/>
</dbReference>
<evidence type="ECO:0000256" key="3">
    <source>
        <dbReference type="ARBA" id="ARBA00022692"/>
    </source>
</evidence>
<evidence type="ECO:0000256" key="4">
    <source>
        <dbReference type="ARBA" id="ARBA00022989"/>
    </source>
</evidence>
<dbReference type="PANTHER" id="PTHR24230">
    <property type="entry name" value="G-PROTEIN COUPLED RECEPTOR"/>
    <property type="match status" value="1"/>
</dbReference>
<evidence type="ECO:0000313" key="13">
    <source>
        <dbReference type="Proteomes" id="UP000887568"/>
    </source>
</evidence>
<accession>A0A913ZRA3</accession>
<feature type="transmembrane region" description="Helical" evidence="10">
    <location>
        <begin position="381"/>
        <end position="400"/>
    </location>
</feature>
<keyword evidence="7" id="KW-0675">Receptor</keyword>
<feature type="transmembrane region" description="Helical" evidence="10">
    <location>
        <begin position="174"/>
        <end position="195"/>
    </location>
</feature>
<dbReference type="GeneID" id="119726336"/>
<feature type="region of interest" description="Disordered" evidence="9">
    <location>
        <begin position="264"/>
        <end position="290"/>
    </location>
</feature>
<evidence type="ECO:0000256" key="7">
    <source>
        <dbReference type="ARBA" id="ARBA00023170"/>
    </source>
</evidence>
<feature type="compositionally biased region" description="Polar residues" evidence="9">
    <location>
        <begin position="264"/>
        <end position="273"/>
    </location>
</feature>
<evidence type="ECO:0000256" key="5">
    <source>
        <dbReference type="ARBA" id="ARBA00023040"/>
    </source>
</evidence>
<evidence type="ECO:0000256" key="1">
    <source>
        <dbReference type="ARBA" id="ARBA00004651"/>
    </source>
</evidence>
<keyword evidence="6 10" id="KW-0472">Membrane</keyword>
<dbReference type="SMART" id="SM01381">
    <property type="entry name" value="7TM_GPCR_Srsx"/>
    <property type="match status" value="1"/>
</dbReference>
<protein>
    <recommendedName>
        <fullName evidence="11">G-protein coupled receptors family 1 profile domain-containing protein</fullName>
    </recommendedName>
</protein>
<dbReference type="Proteomes" id="UP000887568">
    <property type="component" value="Unplaced"/>
</dbReference>
<dbReference type="RefSeq" id="XP_038053919.1">
    <property type="nucleotide sequence ID" value="XM_038197991.1"/>
</dbReference>
<evidence type="ECO:0000256" key="10">
    <source>
        <dbReference type="SAM" id="Phobius"/>
    </source>
</evidence>
<feature type="transmembrane region" description="Helical" evidence="10">
    <location>
        <begin position="62"/>
        <end position="81"/>
    </location>
</feature>
<name>A0A913ZRA3_PATMI</name>
<dbReference type="InterPro" id="IPR000276">
    <property type="entry name" value="GPCR_Rhodpsn"/>
</dbReference>
<feature type="transmembrane region" description="Helical" evidence="10">
    <location>
        <begin position="144"/>
        <end position="162"/>
    </location>
</feature>
<evidence type="ECO:0000256" key="9">
    <source>
        <dbReference type="SAM" id="MobiDB-lite"/>
    </source>
</evidence>
<keyword evidence="4 10" id="KW-1133">Transmembrane helix</keyword>
<evidence type="ECO:0000259" key="11">
    <source>
        <dbReference type="PROSITE" id="PS50262"/>
    </source>
</evidence>
<feature type="compositionally biased region" description="Basic and acidic residues" evidence="9">
    <location>
        <begin position="277"/>
        <end position="287"/>
    </location>
</feature>
<keyword evidence="8" id="KW-0807">Transducer</keyword>
<keyword evidence="2" id="KW-1003">Cell membrane</keyword>
<dbReference type="GO" id="GO:0007218">
    <property type="term" value="P:neuropeptide signaling pathway"/>
    <property type="evidence" value="ECO:0007669"/>
    <property type="project" value="TreeGrafter"/>
</dbReference>
<dbReference type="SUPFAM" id="SSF81321">
    <property type="entry name" value="Family A G protein-coupled receptor-like"/>
    <property type="match status" value="1"/>
</dbReference>
<keyword evidence="3 10" id="KW-0812">Transmembrane</keyword>
<evidence type="ECO:0000256" key="8">
    <source>
        <dbReference type="ARBA" id="ARBA00023224"/>
    </source>
</evidence>
<feature type="domain" description="G-protein coupled receptors family 1 profile" evidence="11">
    <location>
        <begin position="45"/>
        <end position="397"/>
    </location>
</feature>
<dbReference type="Pfam" id="PF00001">
    <property type="entry name" value="7tm_1"/>
    <property type="match status" value="1"/>
</dbReference>
<feature type="transmembrane region" description="Helical" evidence="10">
    <location>
        <begin position="344"/>
        <end position="361"/>
    </location>
</feature>
<dbReference type="CDD" id="cd00637">
    <property type="entry name" value="7tm_classA_rhodopsin-like"/>
    <property type="match status" value="1"/>
</dbReference>
<feature type="transmembrane region" description="Helical" evidence="10">
    <location>
        <begin position="29"/>
        <end position="50"/>
    </location>
</feature>
<dbReference type="PRINTS" id="PR00237">
    <property type="entry name" value="GPCRRHODOPSN"/>
</dbReference>